<proteinExistence type="predicted"/>
<reference evidence="4" key="1">
    <citation type="journal article" date="2019" name="Int. J. Syst. Evol. Microbiol.">
        <title>The Global Catalogue of Microorganisms (GCM) 10K type strain sequencing project: providing services to taxonomists for standard genome sequencing and annotation.</title>
        <authorList>
            <consortium name="The Broad Institute Genomics Platform"/>
            <consortium name="The Broad Institute Genome Sequencing Center for Infectious Disease"/>
            <person name="Wu L."/>
            <person name="Ma J."/>
        </authorList>
    </citation>
    <scope>NUCLEOTIDE SEQUENCE [LARGE SCALE GENOMIC DNA]</scope>
    <source>
        <strain evidence="4">CCM 8749</strain>
    </source>
</reference>
<keyword evidence="1" id="KW-1133">Transmembrane helix</keyword>
<keyword evidence="4" id="KW-1185">Reference proteome</keyword>
<keyword evidence="1" id="KW-0812">Transmembrane</keyword>
<keyword evidence="1" id="KW-0472">Membrane</keyword>
<dbReference type="EMBL" id="JBHSQV010000120">
    <property type="protein sequence ID" value="MFC5986586.1"/>
    <property type="molecule type" value="Genomic_DNA"/>
</dbReference>
<dbReference type="RefSeq" id="WP_379893911.1">
    <property type="nucleotide sequence ID" value="NZ_CBCSCT010000089.1"/>
</dbReference>
<dbReference type="InterPro" id="IPR025377">
    <property type="entry name" value="DUF4367"/>
</dbReference>
<dbReference type="Proteomes" id="UP001596250">
    <property type="component" value="Unassembled WGS sequence"/>
</dbReference>
<evidence type="ECO:0000313" key="4">
    <source>
        <dbReference type="Proteomes" id="UP001596250"/>
    </source>
</evidence>
<protein>
    <submittedName>
        <fullName evidence="3">DUF4367 domain-containing protein</fullName>
    </submittedName>
</protein>
<accession>A0ABW1INE6</accession>
<gene>
    <name evidence="3" type="ORF">ACFPXP_09155</name>
</gene>
<name>A0ABW1INE6_9BACL</name>
<organism evidence="3 4">
    <name type="scientific">Marinicrinis lubricantis</name>
    <dbReference type="NCBI Taxonomy" id="2086470"/>
    <lineage>
        <taxon>Bacteria</taxon>
        <taxon>Bacillati</taxon>
        <taxon>Bacillota</taxon>
        <taxon>Bacilli</taxon>
        <taxon>Bacillales</taxon>
        <taxon>Paenibacillaceae</taxon>
    </lineage>
</organism>
<evidence type="ECO:0000313" key="3">
    <source>
        <dbReference type="EMBL" id="MFC5986586.1"/>
    </source>
</evidence>
<evidence type="ECO:0000256" key="1">
    <source>
        <dbReference type="SAM" id="Phobius"/>
    </source>
</evidence>
<comment type="caution">
    <text evidence="3">The sequence shown here is derived from an EMBL/GenBank/DDBJ whole genome shotgun (WGS) entry which is preliminary data.</text>
</comment>
<dbReference type="Pfam" id="PF14285">
    <property type="entry name" value="DUF4367"/>
    <property type="match status" value="1"/>
</dbReference>
<sequence length="228" mass="25295">MTDLDHNWDGHLKQELDDMLFSKIEWNDQLKMNIRQKAAAEHAKRRFRVPKSWTIGAAALTAAVIMIAGYSMLQQEADPISTEHSIIESLPPSPSDSIDIGLSSLITTTLNSVEEAKASFGEELLLPTFVPEGFTLLEMAATGIEGEAARDIIFTYVSDDKTLSFVASRNTASFQKEMFSPIKIEDTDGYVLEQPELIELFWIVDGIQYSITGSLSADEALRMAESLE</sequence>
<evidence type="ECO:0000259" key="2">
    <source>
        <dbReference type="Pfam" id="PF14285"/>
    </source>
</evidence>
<feature type="domain" description="DUF4367" evidence="2">
    <location>
        <begin position="127"/>
        <end position="227"/>
    </location>
</feature>
<feature type="transmembrane region" description="Helical" evidence="1">
    <location>
        <begin position="53"/>
        <end position="73"/>
    </location>
</feature>